<protein>
    <submittedName>
        <fullName evidence="2">Uncharacterized protein</fullName>
    </submittedName>
</protein>
<feature type="compositionally biased region" description="Low complexity" evidence="1">
    <location>
        <begin position="1"/>
        <end position="21"/>
    </location>
</feature>
<evidence type="ECO:0000313" key="2">
    <source>
        <dbReference type="EMBL" id="SNX98197.1"/>
    </source>
</evidence>
<dbReference type="PROSITE" id="PS51318">
    <property type="entry name" value="TAT"/>
    <property type="match status" value="1"/>
</dbReference>
<organism evidence="2 3">
    <name type="scientific">Geodermatophilus sabuli</name>
    <dbReference type="NCBI Taxonomy" id="1564158"/>
    <lineage>
        <taxon>Bacteria</taxon>
        <taxon>Bacillati</taxon>
        <taxon>Actinomycetota</taxon>
        <taxon>Actinomycetes</taxon>
        <taxon>Geodermatophilales</taxon>
        <taxon>Geodermatophilaceae</taxon>
        <taxon>Geodermatophilus</taxon>
    </lineage>
</organism>
<proteinExistence type="predicted"/>
<dbReference type="InterPro" id="IPR006311">
    <property type="entry name" value="TAT_signal"/>
</dbReference>
<accession>A0A285EGT2</accession>
<keyword evidence="3" id="KW-1185">Reference proteome</keyword>
<reference evidence="2 3" key="1">
    <citation type="submission" date="2017-09" db="EMBL/GenBank/DDBJ databases">
        <authorList>
            <person name="Ehlers B."/>
            <person name="Leendertz F.H."/>
        </authorList>
    </citation>
    <scope>NUCLEOTIDE SEQUENCE [LARGE SCALE GENOMIC DNA]</scope>
    <source>
        <strain evidence="2 3">DSM 46844</strain>
    </source>
</reference>
<evidence type="ECO:0000256" key="1">
    <source>
        <dbReference type="SAM" id="MobiDB-lite"/>
    </source>
</evidence>
<name>A0A285EGT2_9ACTN</name>
<dbReference type="Proteomes" id="UP000219514">
    <property type="component" value="Unassembled WGS sequence"/>
</dbReference>
<dbReference type="AlphaFoldDB" id="A0A285EGT2"/>
<evidence type="ECO:0000313" key="3">
    <source>
        <dbReference type="Proteomes" id="UP000219514"/>
    </source>
</evidence>
<dbReference type="EMBL" id="OBDO01000009">
    <property type="protein sequence ID" value="SNX98197.1"/>
    <property type="molecule type" value="Genomic_DNA"/>
</dbReference>
<dbReference type="RefSeq" id="WP_097208112.1">
    <property type="nucleotide sequence ID" value="NZ_JACHXB010000001.1"/>
</dbReference>
<sequence length="174" mass="18340">MSLRRTPTTSRSTTDDAATTRRAGRPRRRSRLLAGAAAAATVTAGLVGVAAPASADVLTPNGVQIHSLAICDPILHDVRVQASPVPGAIGRIHVRDVTTGQELASDLLLDPLVVGDQTSGFATYQAAFPAGRYAVYVEYIWQDASGGWLVVGEWVTEYWTEGAFGNSQDTACSL</sequence>
<feature type="region of interest" description="Disordered" evidence="1">
    <location>
        <begin position="1"/>
        <end position="30"/>
    </location>
</feature>
<gene>
    <name evidence="2" type="ORF">SAMN06893097_109277</name>
</gene>